<protein>
    <submittedName>
        <fullName evidence="1">6064_t:CDS:1</fullName>
    </submittedName>
</protein>
<feature type="non-terminal residue" evidence="1">
    <location>
        <position position="1"/>
    </location>
</feature>
<proteinExistence type="predicted"/>
<reference evidence="1" key="1">
    <citation type="submission" date="2021-06" db="EMBL/GenBank/DDBJ databases">
        <authorList>
            <person name="Kallberg Y."/>
            <person name="Tangrot J."/>
            <person name="Rosling A."/>
        </authorList>
    </citation>
    <scope>NUCLEOTIDE SEQUENCE</scope>
    <source>
        <strain evidence="1">CL356</strain>
    </source>
</reference>
<accession>A0ACA9N4B5</accession>
<evidence type="ECO:0000313" key="2">
    <source>
        <dbReference type="Proteomes" id="UP000789525"/>
    </source>
</evidence>
<comment type="caution">
    <text evidence="1">The sequence shown here is derived from an EMBL/GenBank/DDBJ whole genome shotgun (WGS) entry which is preliminary data.</text>
</comment>
<evidence type="ECO:0000313" key="1">
    <source>
        <dbReference type="EMBL" id="CAG8627439.1"/>
    </source>
</evidence>
<sequence>SRNIHEQGKKHKENVEKFLRNIYRKEQEERKENDKIKRELKRIERDALKQYKKDLALEVPGANIATHQSNSRPTVTTQYPGESAAAGDAQIEESVIGEWRPVTPPPVSASAQKQDPFIKDEFKNDNSIPPLQDDDEFEDPDDLSNFKVVEKTLSIDEVAGENTVSFKKRKFGSGSNKTRNIRKRIA</sequence>
<dbReference type="EMBL" id="CAJVPT010017561">
    <property type="protein sequence ID" value="CAG8627439.1"/>
    <property type="molecule type" value="Genomic_DNA"/>
</dbReference>
<name>A0ACA9N4B5_9GLOM</name>
<organism evidence="1 2">
    <name type="scientific">Acaulospora colombiana</name>
    <dbReference type="NCBI Taxonomy" id="27376"/>
    <lineage>
        <taxon>Eukaryota</taxon>
        <taxon>Fungi</taxon>
        <taxon>Fungi incertae sedis</taxon>
        <taxon>Mucoromycota</taxon>
        <taxon>Glomeromycotina</taxon>
        <taxon>Glomeromycetes</taxon>
        <taxon>Diversisporales</taxon>
        <taxon>Acaulosporaceae</taxon>
        <taxon>Acaulospora</taxon>
    </lineage>
</organism>
<gene>
    <name evidence="1" type="ORF">ACOLOM_LOCUS7526</name>
</gene>
<dbReference type="Proteomes" id="UP000789525">
    <property type="component" value="Unassembled WGS sequence"/>
</dbReference>
<keyword evidence="2" id="KW-1185">Reference proteome</keyword>